<dbReference type="PANTHER" id="PTHR43654:SF1">
    <property type="entry name" value="ISOPENTENYL PHOSPHATE KINASE"/>
    <property type="match status" value="1"/>
</dbReference>
<dbReference type="InterPro" id="IPR002478">
    <property type="entry name" value="PUA"/>
</dbReference>
<dbReference type="HAMAP" id="MF_00456">
    <property type="entry name" value="ProB"/>
    <property type="match status" value="1"/>
</dbReference>
<gene>
    <name evidence="9" type="ORF">METZ01_LOCUS223623</name>
</gene>
<dbReference type="Gene3D" id="3.40.1160.10">
    <property type="entry name" value="Acetylglutamate kinase-like"/>
    <property type="match status" value="1"/>
</dbReference>
<evidence type="ECO:0000256" key="4">
    <source>
        <dbReference type="ARBA" id="ARBA00022679"/>
    </source>
</evidence>
<keyword evidence="5" id="KW-0547">Nucleotide-binding</keyword>
<dbReference type="Pfam" id="PF01472">
    <property type="entry name" value="PUA"/>
    <property type="match status" value="1"/>
</dbReference>
<dbReference type="InterPro" id="IPR001057">
    <property type="entry name" value="Glu/AcGlu_kinase"/>
</dbReference>
<dbReference type="PIRSF" id="PIRSF000729">
    <property type="entry name" value="GK"/>
    <property type="match status" value="1"/>
</dbReference>
<dbReference type="InterPro" id="IPR005715">
    <property type="entry name" value="Glu_5kinase/COase_Synthase"/>
</dbReference>
<dbReference type="AlphaFoldDB" id="A0A382G780"/>
<evidence type="ECO:0000256" key="3">
    <source>
        <dbReference type="ARBA" id="ARBA00022650"/>
    </source>
</evidence>
<dbReference type="GO" id="GO:0003723">
    <property type="term" value="F:RNA binding"/>
    <property type="evidence" value="ECO:0007669"/>
    <property type="project" value="InterPro"/>
</dbReference>
<dbReference type="InterPro" id="IPR011529">
    <property type="entry name" value="Glu_5kinase"/>
</dbReference>
<keyword evidence="7" id="KW-0067">ATP-binding</keyword>
<dbReference type="GO" id="GO:0004349">
    <property type="term" value="F:glutamate 5-kinase activity"/>
    <property type="evidence" value="ECO:0007669"/>
    <property type="project" value="InterPro"/>
</dbReference>
<evidence type="ECO:0000256" key="6">
    <source>
        <dbReference type="ARBA" id="ARBA00022777"/>
    </source>
</evidence>
<keyword evidence="1" id="KW-0963">Cytoplasm</keyword>
<evidence type="ECO:0000256" key="5">
    <source>
        <dbReference type="ARBA" id="ARBA00022741"/>
    </source>
</evidence>
<dbReference type="GO" id="GO:0005829">
    <property type="term" value="C:cytosol"/>
    <property type="evidence" value="ECO:0007669"/>
    <property type="project" value="TreeGrafter"/>
</dbReference>
<dbReference type="SUPFAM" id="SSF53633">
    <property type="entry name" value="Carbamate kinase-like"/>
    <property type="match status" value="1"/>
</dbReference>
<dbReference type="GO" id="GO:0005524">
    <property type="term" value="F:ATP binding"/>
    <property type="evidence" value="ECO:0007669"/>
    <property type="project" value="UniProtKB-KW"/>
</dbReference>
<dbReference type="SMART" id="SM00359">
    <property type="entry name" value="PUA"/>
    <property type="match status" value="1"/>
</dbReference>
<dbReference type="EMBL" id="UINC01053801">
    <property type="protein sequence ID" value="SVB70769.1"/>
    <property type="molecule type" value="Genomic_DNA"/>
</dbReference>
<dbReference type="InterPro" id="IPR001048">
    <property type="entry name" value="Asp/Glu/Uridylate_kinase"/>
</dbReference>
<dbReference type="Pfam" id="PF00696">
    <property type="entry name" value="AA_kinase"/>
    <property type="match status" value="1"/>
</dbReference>
<accession>A0A382G780</accession>
<dbReference type="InterPro" id="IPR041739">
    <property type="entry name" value="G5K_ProB"/>
</dbReference>
<proteinExistence type="inferred from homology"/>
<dbReference type="GO" id="GO:0008652">
    <property type="term" value="P:amino acid biosynthetic process"/>
    <property type="evidence" value="ECO:0007669"/>
    <property type="project" value="UniProtKB-KW"/>
</dbReference>
<organism evidence="9">
    <name type="scientific">marine metagenome</name>
    <dbReference type="NCBI Taxonomy" id="408172"/>
    <lineage>
        <taxon>unclassified sequences</taxon>
        <taxon>metagenomes</taxon>
        <taxon>ecological metagenomes</taxon>
    </lineage>
</organism>
<dbReference type="NCBIfam" id="TIGR01027">
    <property type="entry name" value="proB"/>
    <property type="match status" value="1"/>
</dbReference>
<protein>
    <recommendedName>
        <fullName evidence="8">PUA domain-containing protein</fullName>
    </recommendedName>
</protein>
<dbReference type="PANTHER" id="PTHR43654">
    <property type="entry name" value="GLUTAMATE 5-KINASE"/>
    <property type="match status" value="1"/>
</dbReference>
<evidence type="ECO:0000256" key="7">
    <source>
        <dbReference type="ARBA" id="ARBA00022840"/>
    </source>
</evidence>
<keyword evidence="4" id="KW-0808">Transferase</keyword>
<evidence type="ECO:0000259" key="8">
    <source>
        <dbReference type="SMART" id="SM00359"/>
    </source>
</evidence>
<dbReference type="PROSITE" id="PS50890">
    <property type="entry name" value="PUA"/>
    <property type="match status" value="1"/>
</dbReference>
<dbReference type="CDD" id="cd04242">
    <property type="entry name" value="AAK_G5K_ProB"/>
    <property type="match status" value="1"/>
</dbReference>
<dbReference type="PRINTS" id="PR00474">
    <property type="entry name" value="GLU5KINASE"/>
</dbReference>
<sequence length="377" mass="41578">MKYKRIVIKIGTSLITKKDGDLNYKFISNLSEVCKKLIELNYEIVLISSGAVGAGMQLINKKLIDNINQKQTSVKQVLASLGQPYLMKHYQEIFEKLNIKTSQILLTRKEITEDKSTYLNIKNTIEKLIEFKIIPIINENDVVSTEELEGEKFGDNDTLSSFVSNMIDANLLIILSSIEGLFTTDPNLYPQSAKLISEIKNVGIQDIDSLGGPTANNLGTGGMNAKLKAIELASVSGTDVIIASGKNPGNILKIINGEKIGTFFPAKLKIIERKKRWLLNNMSRSKSLTVDEGAKNAILQKNTSLLPPGIISVSGSFKAGEVVCILDKAKQLIACGITSYSNREINKIKGKQSKDIINKLGYIHTEEIIHKNNLVNL</sequence>
<dbReference type="FunFam" id="3.40.1160.10:FF:000006">
    <property type="entry name" value="Glutamate 5-kinase"/>
    <property type="match status" value="1"/>
</dbReference>
<evidence type="ECO:0000256" key="2">
    <source>
        <dbReference type="ARBA" id="ARBA00022605"/>
    </source>
</evidence>
<dbReference type="InterPro" id="IPR015947">
    <property type="entry name" value="PUA-like_sf"/>
</dbReference>
<dbReference type="Gene3D" id="2.30.130.10">
    <property type="entry name" value="PUA domain"/>
    <property type="match status" value="1"/>
</dbReference>
<reference evidence="9" key="1">
    <citation type="submission" date="2018-05" db="EMBL/GenBank/DDBJ databases">
        <authorList>
            <person name="Lanie J.A."/>
            <person name="Ng W.-L."/>
            <person name="Kazmierczak K.M."/>
            <person name="Andrzejewski T.M."/>
            <person name="Davidsen T.M."/>
            <person name="Wayne K.J."/>
            <person name="Tettelin H."/>
            <person name="Glass J.I."/>
            <person name="Rusch D."/>
            <person name="Podicherti R."/>
            <person name="Tsui H.-C.T."/>
            <person name="Winkler M.E."/>
        </authorList>
    </citation>
    <scope>NUCLEOTIDE SEQUENCE</scope>
</reference>
<evidence type="ECO:0000256" key="1">
    <source>
        <dbReference type="ARBA" id="ARBA00022490"/>
    </source>
</evidence>
<feature type="domain" description="PUA" evidence="8">
    <location>
        <begin position="286"/>
        <end position="369"/>
    </location>
</feature>
<dbReference type="SUPFAM" id="SSF88697">
    <property type="entry name" value="PUA domain-like"/>
    <property type="match status" value="1"/>
</dbReference>
<dbReference type="InterPro" id="IPR036974">
    <property type="entry name" value="PUA_sf"/>
</dbReference>
<keyword evidence="6" id="KW-0418">Kinase</keyword>
<dbReference type="InterPro" id="IPR036393">
    <property type="entry name" value="AceGlu_kinase-like_sf"/>
</dbReference>
<evidence type="ECO:0000313" key="9">
    <source>
        <dbReference type="EMBL" id="SVB70769.1"/>
    </source>
</evidence>
<dbReference type="CDD" id="cd21157">
    <property type="entry name" value="PUA_G5K"/>
    <property type="match status" value="1"/>
</dbReference>
<keyword evidence="2" id="KW-0028">Amino-acid biosynthesis</keyword>
<keyword evidence="3" id="KW-0641">Proline biosynthesis</keyword>
<name>A0A382G780_9ZZZZ</name>